<evidence type="ECO:0000256" key="1">
    <source>
        <dbReference type="ARBA" id="ARBA00023172"/>
    </source>
</evidence>
<accession>A0A3D9V837</accession>
<feature type="domain" description="Tyr recombinase" evidence="2">
    <location>
        <begin position="1"/>
        <end position="119"/>
    </location>
</feature>
<dbReference type="PROSITE" id="PS51898">
    <property type="entry name" value="TYR_RECOMBINASE"/>
    <property type="match status" value="1"/>
</dbReference>
<dbReference type="GO" id="GO:0015074">
    <property type="term" value="P:DNA integration"/>
    <property type="evidence" value="ECO:0007669"/>
    <property type="project" value="InterPro"/>
</dbReference>
<proteinExistence type="predicted"/>
<organism evidence="3 4">
    <name type="scientific">Thermasporomyces composti</name>
    <dbReference type="NCBI Taxonomy" id="696763"/>
    <lineage>
        <taxon>Bacteria</taxon>
        <taxon>Bacillati</taxon>
        <taxon>Actinomycetota</taxon>
        <taxon>Actinomycetes</taxon>
        <taxon>Propionibacteriales</taxon>
        <taxon>Nocardioidaceae</taxon>
        <taxon>Thermasporomyces</taxon>
    </lineage>
</organism>
<sequence>MDSVKNARARTVPLVDELVPIVDRWAAGKAPDDWLFAAPEGGPLRESNWKRSVQWTKAVAAIGLSGLRVHDLRHTAASIWLAQSADPTVVQRVLGHATASITMDLYGHLLDANLWNAARKIGGITGASSAHGAVPQRAVVDDQRPDLD</sequence>
<dbReference type="InterPro" id="IPR050090">
    <property type="entry name" value="Tyrosine_recombinase_XerCD"/>
</dbReference>
<evidence type="ECO:0000259" key="2">
    <source>
        <dbReference type="PROSITE" id="PS51898"/>
    </source>
</evidence>
<dbReference type="GO" id="GO:0006310">
    <property type="term" value="P:DNA recombination"/>
    <property type="evidence" value="ECO:0007669"/>
    <property type="project" value="UniProtKB-KW"/>
</dbReference>
<keyword evidence="1" id="KW-0233">DNA recombination</keyword>
<dbReference type="Proteomes" id="UP000256485">
    <property type="component" value="Unassembled WGS sequence"/>
</dbReference>
<dbReference type="GO" id="GO:0003677">
    <property type="term" value="F:DNA binding"/>
    <property type="evidence" value="ECO:0007669"/>
    <property type="project" value="InterPro"/>
</dbReference>
<dbReference type="InterPro" id="IPR011010">
    <property type="entry name" value="DNA_brk_join_enz"/>
</dbReference>
<dbReference type="PANTHER" id="PTHR30349">
    <property type="entry name" value="PHAGE INTEGRASE-RELATED"/>
    <property type="match status" value="1"/>
</dbReference>
<gene>
    <name evidence="3" type="ORF">DFJ64_2308</name>
</gene>
<name>A0A3D9V837_THECX</name>
<dbReference type="PANTHER" id="PTHR30349:SF64">
    <property type="entry name" value="PROPHAGE INTEGRASE INTD-RELATED"/>
    <property type="match status" value="1"/>
</dbReference>
<dbReference type="InterPro" id="IPR002104">
    <property type="entry name" value="Integrase_catalytic"/>
</dbReference>
<dbReference type="AlphaFoldDB" id="A0A3D9V837"/>
<comment type="caution">
    <text evidence="3">The sequence shown here is derived from an EMBL/GenBank/DDBJ whole genome shotgun (WGS) entry which is preliminary data.</text>
</comment>
<reference evidence="3 4" key="1">
    <citation type="submission" date="2018-08" db="EMBL/GenBank/DDBJ databases">
        <title>Sequencing the genomes of 1000 actinobacteria strains.</title>
        <authorList>
            <person name="Klenk H.-P."/>
        </authorList>
    </citation>
    <scope>NUCLEOTIDE SEQUENCE [LARGE SCALE GENOMIC DNA]</scope>
    <source>
        <strain evidence="3 4">DSM 22891</strain>
    </source>
</reference>
<evidence type="ECO:0000313" key="4">
    <source>
        <dbReference type="Proteomes" id="UP000256485"/>
    </source>
</evidence>
<dbReference type="InterPro" id="IPR013762">
    <property type="entry name" value="Integrase-like_cat_sf"/>
</dbReference>
<evidence type="ECO:0000313" key="3">
    <source>
        <dbReference type="EMBL" id="REF36873.1"/>
    </source>
</evidence>
<dbReference type="EMBL" id="QTUC01000001">
    <property type="protein sequence ID" value="REF36873.1"/>
    <property type="molecule type" value="Genomic_DNA"/>
</dbReference>
<dbReference type="SUPFAM" id="SSF56349">
    <property type="entry name" value="DNA breaking-rejoining enzymes"/>
    <property type="match status" value="1"/>
</dbReference>
<dbReference type="Pfam" id="PF00589">
    <property type="entry name" value="Phage_integrase"/>
    <property type="match status" value="1"/>
</dbReference>
<dbReference type="Gene3D" id="1.10.443.10">
    <property type="entry name" value="Intergrase catalytic core"/>
    <property type="match status" value="1"/>
</dbReference>
<protein>
    <submittedName>
        <fullName evidence="3">Phage integrase family protein</fullName>
    </submittedName>
</protein>
<keyword evidence="4" id="KW-1185">Reference proteome</keyword>